<name>A0A0R0JFS0_SOYBN</name>
<dbReference type="Proteomes" id="UP000008827">
    <property type="component" value="Chromosome 6"/>
</dbReference>
<evidence type="ECO:0000256" key="4">
    <source>
        <dbReference type="ARBA" id="ARBA00022989"/>
    </source>
</evidence>
<comment type="similarity">
    <text evidence="2">Belongs to the UPF0496 family.</text>
</comment>
<dbReference type="AlphaFoldDB" id="A0A0R0JFS0"/>
<dbReference type="OrthoDB" id="776561at2759"/>
<comment type="subcellular location">
    <subcellularLocation>
        <location evidence="1">Membrane</location>
    </subcellularLocation>
</comment>
<reference evidence="7 8" key="1">
    <citation type="journal article" date="2010" name="Nature">
        <title>Genome sequence of the palaeopolyploid soybean.</title>
        <authorList>
            <person name="Schmutz J."/>
            <person name="Cannon S.B."/>
            <person name="Schlueter J."/>
            <person name="Ma J."/>
            <person name="Mitros T."/>
            <person name="Nelson W."/>
            <person name="Hyten D.L."/>
            <person name="Song Q."/>
            <person name="Thelen J.J."/>
            <person name="Cheng J."/>
            <person name="Xu D."/>
            <person name="Hellsten U."/>
            <person name="May G.D."/>
            <person name="Yu Y."/>
            <person name="Sakurai T."/>
            <person name="Umezawa T."/>
            <person name="Bhattacharyya M.K."/>
            <person name="Sandhu D."/>
            <person name="Valliyodan B."/>
            <person name="Lindquist E."/>
            <person name="Peto M."/>
            <person name="Grant D."/>
            <person name="Shu S."/>
            <person name="Goodstein D."/>
            <person name="Barry K."/>
            <person name="Futrell-Griggs M."/>
            <person name="Abernathy B."/>
            <person name="Du J."/>
            <person name="Tian Z."/>
            <person name="Zhu L."/>
            <person name="Gill N."/>
            <person name="Joshi T."/>
            <person name="Libault M."/>
            <person name="Sethuraman A."/>
            <person name="Zhang X.-C."/>
            <person name="Shinozaki K."/>
            <person name="Nguyen H.T."/>
            <person name="Wing R.A."/>
            <person name="Cregan P."/>
            <person name="Specht J."/>
            <person name="Grimwood J."/>
            <person name="Rokhsar D."/>
            <person name="Stacey G."/>
            <person name="Shoemaker R.C."/>
            <person name="Jackson S.A."/>
        </authorList>
    </citation>
    <scope>NUCLEOTIDE SEQUENCE [LARGE SCALE GENOMIC DNA]</scope>
    <source>
        <strain evidence="8">cv. Williams 82</strain>
        <tissue evidence="7">Callus</tissue>
    </source>
</reference>
<dbReference type="EMBL" id="CM000839">
    <property type="protein sequence ID" value="KRH51673.2"/>
    <property type="molecule type" value="Genomic_DNA"/>
</dbReference>
<accession>A0A2K7K3K9</accession>
<dbReference type="InterPro" id="IPR007749">
    <property type="entry name" value="DUF677"/>
</dbReference>
<organism evidence="7">
    <name type="scientific">Glycine max</name>
    <name type="common">Soybean</name>
    <name type="synonym">Glycine hispida</name>
    <dbReference type="NCBI Taxonomy" id="3847"/>
    <lineage>
        <taxon>Eukaryota</taxon>
        <taxon>Viridiplantae</taxon>
        <taxon>Streptophyta</taxon>
        <taxon>Embryophyta</taxon>
        <taxon>Tracheophyta</taxon>
        <taxon>Spermatophyta</taxon>
        <taxon>Magnoliopsida</taxon>
        <taxon>eudicotyledons</taxon>
        <taxon>Gunneridae</taxon>
        <taxon>Pentapetalae</taxon>
        <taxon>rosids</taxon>
        <taxon>fabids</taxon>
        <taxon>Fabales</taxon>
        <taxon>Fabaceae</taxon>
        <taxon>Papilionoideae</taxon>
        <taxon>50 kb inversion clade</taxon>
        <taxon>NPAAA clade</taxon>
        <taxon>indigoferoid/millettioid clade</taxon>
        <taxon>Phaseoleae</taxon>
        <taxon>Glycine</taxon>
        <taxon>Glycine subgen. Soja</taxon>
    </lineage>
</organism>
<keyword evidence="9" id="KW-1185">Reference proteome</keyword>
<dbReference type="PANTHER" id="PTHR31113:SF20">
    <property type="entry name" value="UPF0496 PROTEIN 2-RELATED"/>
    <property type="match status" value="1"/>
</dbReference>
<evidence type="ECO:0000313" key="7">
    <source>
        <dbReference type="EMBL" id="KRH51673.2"/>
    </source>
</evidence>
<evidence type="ECO:0000313" key="9">
    <source>
        <dbReference type="Proteomes" id="UP000008827"/>
    </source>
</evidence>
<evidence type="ECO:0000256" key="2">
    <source>
        <dbReference type="ARBA" id="ARBA00009074"/>
    </source>
</evidence>
<dbReference type="EnsemblPlants" id="KRH51673">
    <property type="protein sequence ID" value="KRH51673"/>
    <property type="gene ID" value="GLYMA_06G022000"/>
</dbReference>
<evidence type="ECO:0000256" key="3">
    <source>
        <dbReference type="ARBA" id="ARBA00022692"/>
    </source>
</evidence>
<evidence type="ECO:0000313" key="8">
    <source>
        <dbReference type="EnsemblPlants" id="KRH51673"/>
    </source>
</evidence>
<dbReference type="Gramene" id="KRH51673">
    <property type="protein sequence ID" value="KRH51673"/>
    <property type="gene ID" value="GLYMA_06G022000"/>
</dbReference>
<proteinExistence type="inferred from homology"/>
<dbReference type="GO" id="GO:0016020">
    <property type="term" value="C:membrane"/>
    <property type="evidence" value="ECO:0007669"/>
    <property type="project" value="UniProtKB-SubCell"/>
</dbReference>
<dbReference type="SMR" id="A0A0R0JFS0"/>
<gene>
    <name evidence="7" type="ORF">GLYMA_06G022000</name>
</gene>
<sequence>MKVDRLLVDYLEASLEARHCCDTILQAIHQTRFAYARVTNVVVKLSQTTSYDDDQSQNPIHTQLSSFHYKITLCLLCSSVTYIHDRYMTLLRMLLSKKRKIQRILTIKRVCKKVGGIGLIVSPSVLLAALLVFAFHSVIGLVVVAPCIVGRDLSGVSIRERFNTTTNSCMKLCEQLDVAAKRVYVVINELDTMSRTIKRLDDEVEHWREIADICVKNYCKCEILKRIVKEFQDNKSN</sequence>
<evidence type="ECO:0000256" key="1">
    <source>
        <dbReference type="ARBA" id="ARBA00004370"/>
    </source>
</evidence>
<dbReference type="PANTHER" id="PTHR31113">
    <property type="entry name" value="UPF0496 PROTEIN 3-RELATED"/>
    <property type="match status" value="1"/>
</dbReference>
<evidence type="ECO:0000256" key="6">
    <source>
        <dbReference type="SAM" id="Phobius"/>
    </source>
</evidence>
<accession>A0A0R0JFS0</accession>
<dbReference type="InParanoid" id="A0A0R0JFS0"/>
<protein>
    <submittedName>
        <fullName evidence="7 8">Uncharacterized protein</fullName>
    </submittedName>
</protein>
<keyword evidence="5 6" id="KW-0472">Membrane</keyword>
<keyword evidence="3 6" id="KW-0812">Transmembrane</keyword>
<reference evidence="8" key="2">
    <citation type="submission" date="2018-02" db="UniProtKB">
        <authorList>
            <consortium name="EnsemblPlants"/>
        </authorList>
    </citation>
    <scope>IDENTIFICATION</scope>
    <source>
        <strain evidence="8">Williams 82</strain>
    </source>
</reference>
<evidence type="ECO:0000256" key="5">
    <source>
        <dbReference type="ARBA" id="ARBA00023136"/>
    </source>
</evidence>
<reference evidence="7" key="3">
    <citation type="submission" date="2018-07" db="EMBL/GenBank/DDBJ databases">
        <title>WGS assembly of Glycine max.</title>
        <authorList>
            <person name="Schmutz J."/>
            <person name="Cannon S."/>
            <person name="Schlueter J."/>
            <person name="Ma J."/>
            <person name="Mitros T."/>
            <person name="Nelson W."/>
            <person name="Hyten D."/>
            <person name="Song Q."/>
            <person name="Thelen J."/>
            <person name="Cheng J."/>
            <person name="Xu D."/>
            <person name="Hellsten U."/>
            <person name="May G."/>
            <person name="Yu Y."/>
            <person name="Sakurai T."/>
            <person name="Umezawa T."/>
            <person name="Bhattacharyya M."/>
            <person name="Sandhu D."/>
            <person name="Valliyodan B."/>
            <person name="Lindquist E."/>
            <person name="Peto M."/>
            <person name="Grant D."/>
            <person name="Shu S."/>
            <person name="Goodstein D."/>
            <person name="Barry K."/>
            <person name="Futrell-Griggs M."/>
            <person name="Abernathy B."/>
            <person name="Du J."/>
            <person name="Tian Z."/>
            <person name="Zhu L."/>
            <person name="Gill N."/>
            <person name="Joshi T."/>
            <person name="Libault M."/>
            <person name="Sethuraman A."/>
            <person name="Zhang X."/>
            <person name="Shinozaki K."/>
            <person name="Nguyen H."/>
            <person name="Wing R."/>
            <person name="Cregan P."/>
            <person name="Specht J."/>
            <person name="Grimwood J."/>
            <person name="Rokhsar D."/>
            <person name="Stacey G."/>
            <person name="Shoemaker R."/>
            <person name="Jackson S."/>
        </authorList>
    </citation>
    <scope>NUCLEOTIDE SEQUENCE</scope>
    <source>
        <tissue evidence="7">Callus</tissue>
    </source>
</reference>
<keyword evidence="4 6" id="KW-1133">Transmembrane helix</keyword>
<feature type="transmembrane region" description="Helical" evidence="6">
    <location>
        <begin position="116"/>
        <end position="144"/>
    </location>
</feature>